<feature type="transmembrane region" description="Helical" evidence="1">
    <location>
        <begin position="6"/>
        <end position="29"/>
    </location>
</feature>
<dbReference type="InterPro" id="IPR038765">
    <property type="entry name" value="Papain-like_cys_pep_sf"/>
</dbReference>
<evidence type="ECO:0000313" key="3">
    <source>
        <dbReference type="EMBL" id="AGN25709.1"/>
    </source>
</evidence>
<dbReference type="SUPFAM" id="SSF54001">
    <property type="entry name" value="Cysteine proteinases"/>
    <property type="match status" value="1"/>
</dbReference>
<dbReference type="GeneID" id="41322750"/>
<dbReference type="OrthoDB" id="18481at2157"/>
<evidence type="ECO:0000256" key="1">
    <source>
        <dbReference type="SAM" id="Phobius"/>
    </source>
</evidence>
<dbReference type="PANTHER" id="PTHR33490:SF3">
    <property type="entry name" value="CONSERVED INTEGRAL MEMBRANE PROTEIN"/>
    <property type="match status" value="1"/>
</dbReference>
<evidence type="ECO:0000259" key="2">
    <source>
        <dbReference type="SMART" id="SM00460"/>
    </source>
</evidence>
<dbReference type="Pfam" id="PF01841">
    <property type="entry name" value="Transglut_core"/>
    <property type="match status" value="1"/>
</dbReference>
<dbReference type="InParanoid" id="R9T5B5"/>
<evidence type="ECO:0000313" key="4">
    <source>
        <dbReference type="Proteomes" id="UP000014070"/>
    </source>
</evidence>
<sequence length="387" mass="43478">MGAGKAVAGIAAIIIVASLLFTPVGHSFLDYVFEGSARYPEDSHYEMDRNVSVTLHNEKMTYSVTIPKATDYVVDGITLQKINSQSSLNSYEEFSDYGIDWIRWNGANVSAKETFTSNISYDVDCYSHVWDIDESNSLNVDYIQQNLNGSLSSMKSYLISESGDGSEWIPTITGWNNGYVIYTGGEIRELADEIVGSETNVYSILKLIYLWIDDNISYKEYGGIPQTALQLLHSKRGDCDDQSVLFCSLARAAGVPAWLEMGALYNTSKGTWINHVWTQAYIPTTEGGSKVTIDVVNNNFLVHTSRLFHLATDIGDGDFLNMYYNMYHYTYKLQDSKITTSDSYKTHDVIDSKNFLTISRPHQGFDFPTIFSVDCTSLQRKQFTAFT</sequence>
<name>R9T5B5_METII</name>
<keyword evidence="1" id="KW-0812">Transmembrane</keyword>
<proteinExistence type="predicted"/>
<keyword evidence="1" id="KW-0472">Membrane</keyword>
<accession>R9T5B5</accession>
<dbReference type="Gene3D" id="3.10.620.30">
    <property type="match status" value="1"/>
</dbReference>
<dbReference type="HOGENOM" id="CLU_732820_0_0_2"/>
<dbReference type="KEGG" id="mer:MMINT_03140"/>
<dbReference type="InterPro" id="IPR002931">
    <property type="entry name" value="Transglutaminase-like"/>
</dbReference>
<feature type="domain" description="Transglutaminase-like" evidence="2">
    <location>
        <begin position="231"/>
        <end position="297"/>
    </location>
</feature>
<dbReference type="SMART" id="SM00460">
    <property type="entry name" value="TGc"/>
    <property type="match status" value="1"/>
</dbReference>
<dbReference type="RefSeq" id="WP_020448234.1">
    <property type="nucleotide sequence ID" value="NC_021353.1"/>
</dbReference>
<keyword evidence="4" id="KW-1185">Reference proteome</keyword>
<reference evidence="3 4" key="1">
    <citation type="journal article" date="2013" name="Genome Announc.">
        <title>Genome sequence of 'Candidatus Methanomassiliicoccus intestinalis' Issoire-Mx1, a third thermoplasmatales-related methanogenic archaeon from human feces.</title>
        <authorList>
            <person name="Borrel G."/>
            <person name="Harris H.M."/>
            <person name="Parisot N."/>
            <person name="Gaci N."/>
            <person name="Tottey W."/>
            <person name="Mihajlovski A."/>
            <person name="Deane J."/>
            <person name="Gribaldo S."/>
            <person name="Bardot O."/>
            <person name="Peyretaillade E."/>
            <person name="Peyret P."/>
            <person name="O'Toole P.W."/>
            <person name="Brugere J.F."/>
        </authorList>
    </citation>
    <scope>NUCLEOTIDE SEQUENCE [LARGE SCALE GENOMIC DNA]</scope>
    <source>
        <strain evidence="3 4">Issoire-Mx1</strain>
    </source>
</reference>
<dbReference type="AlphaFoldDB" id="R9T5B5"/>
<protein>
    <submittedName>
        <fullName evidence="3">Transglutaminase domain protein</fullName>
    </submittedName>
</protein>
<dbReference type="STRING" id="1295009.MMINT_03140"/>
<dbReference type="EMBL" id="CP005934">
    <property type="protein sequence ID" value="AGN25709.1"/>
    <property type="molecule type" value="Genomic_DNA"/>
</dbReference>
<dbReference type="Proteomes" id="UP000014070">
    <property type="component" value="Chromosome"/>
</dbReference>
<keyword evidence="1" id="KW-1133">Transmembrane helix</keyword>
<organism evidence="3 4">
    <name type="scientific">Methanomassiliicoccus intestinalis (strain Issoire-Mx1)</name>
    <dbReference type="NCBI Taxonomy" id="1295009"/>
    <lineage>
        <taxon>Archaea</taxon>
        <taxon>Methanobacteriati</taxon>
        <taxon>Thermoplasmatota</taxon>
        <taxon>Thermoplasmata</taxon>
        <taxon>Methanomassiliicoccales</taxon>
        <taxon>Methanomassiliicoccaceae</taxon>
        <taxon>Methanomassiliicoccus</taxon>
    </lineage>
</organism>
<dbReference type="PANTHER" id="PTHR33490">
    <property type="entry name" value="BLR5614 PROTEIN-RELATED"/>
    <property type="match status" value="1"/>
</dbReference>
<gene>
    <name evidence="3" type="ORF">MMINT_03140</name>
</gene>